<dbReference type="SMART" id="SM00054">
    <property type="entry name" value="EFh"/>
    <property type="match status" value="3"/>
</dbReference>
<feature type="coiled-coil region" evidence="11">
    <location>
        <begin position="568"/>
        <end position="686"/>
    </location>
</feature>
<keyword evidence="8" id="KW-0009">Actin-binding</keyword>
<feature type="compositionally biased region" description="Polar residues" evidence="12">
    <location>
        <begin position="1089"/>
        <end position="1098"/>
    </location>
</feature>
<keyword evidence="5" id="KW-0254">Endocytosis</keyword>
<feature type="compositionally biased region" description="Low complexity" evidence="12">
    <location>
        <begin position="1257"/>
        <end position="1268"/>
    </location>
</feature>
<feature type="compositionally biased region" description="Polar residues" evidence="12">
    <location>
        <begin position="259"/>
        <end position="269"/>
    </location>
</feature>
<feature type="domain" description="UBA" evidence="13">
    <location>
        <begin position="1463"/>
        <end position="1503"/>
    </location>
</feature>
<feature type="domain" description="EH" evidence="14">
    <location>
        <begin position="20"/>
        <end position="106"/>
    </location>
</feature>
<dbReference type="PROSITE" id="PS50030">
    <property type="entry name" value="UBA"/>
    <property type="match status" value="1"/>
</dbReference>
<feature type="region of interest" description="Disordered" evidence="12">
    <location>
        <begin position="383"/>
        <end position="499"/>
    </location>
</feature>
<evidence type="ECO:0000259" key="14">
    <source>
        <dbReference type="PROSITE" id="PS50031"/>
    </source>
</evidence>
<organism evidence="16 17">
    <name type="scientific">Meristemomyces frigidus</name>
    <dbReference type="NCBI Taxonomy" id="1508187"/>
    <lineage>
        <taxon>Eukaryota</taxon>
        <taxon>Fungi</taxon>
        <taxon>Dikarya</taxon>
        <taxon>Ascomycota</taxon>
        <taxon>Pezizomycotina</taxon>
        <taxon>Dothideomycetes</taxon>
        <taxon>Dothideomycetidae</taxon>
        <taxon>Mycosphaerellales</taxon>
        <taxon>Teratosphaeriaceae</taxon>
        <taxon>Meristemomyces</taxon>
    </lineage>
</organism>
<feature type="compositionally biased region" description="Basic and acidic residues" evidence="12">
    <location>
        <begin position="719"/>
        <end position="742"/>
    </location>
</feature>
<feature type="compositionally biased region" description="Polar residues" evidence="12">
    <location>
        <begin position="784"/>
        <end position="802"/>
    </location>
</feature>
<dbReference type="SMART" id="SM00165">
    <property type="entry name" value="UBA"/>
    <property type="match status" value="1"/>
</dbReference>
<keyword evidence="9" id="KW-0963">Cytoplasm</keyword>
<dbReference type="PANTHER" id="PTHR11216:SF170">
    <property type="entry name" value="DYNAMIN ASSOCIATED PROTEIN 160, ISOFORM D"/>
    <property type="match status" value="1"/>
</dbReference>
<feature type="compositionally biased region" description="Low complexity" evidence="12">
    <location>
        <begin position="403"/>
        <end position="412"/>
    </location>
</feature>
<evidence type="ECO:0000256" key="12">
    <source>
        <dbReference type="SAM" id="MobiDB-lite"/>
    </source>
</evidence>
<keyword evidence="7 11" id="KW-0175">Coiled coil</keyword>
<feature type="compositionally biased region" description="Polar residues" evidence="12">
    <location>
        <begin position="511"/>
        <end position="524"/>
    </location>
</feature>
<feature type="region of interest" description="Disordered" evidence="12">
    <location>
        <begin position="777"/>
        <end position="1279"/>
    </location>
</feature>
<protein>
    <submittedName>
        <fullName evidence="16">Uncharacterized protein</fullName>
    </submittedName>
</protein>
<dbReference type="GO" id="GO:0005509">
    <property type="term" value="F:calcium ion binding"/>
    <property type="evidence" value="ECO:0007669"/>
    <property type="project" value="InterPro"/>
</dbReference>
<name>A0AAN7TAB2_9PEZI</name>
<accession>A0AAN7TAB2</accession>
<feature type="compositionally biased region" description="Polar residues" evidence="12">
    <location>
        <begin position="444"/>
        <end position="467"/>
    </location>
</feature>
<evidence type="ECO:0000256" key="8">
    <source>
        <dbReference type="ARBA" id="ARBA00023203"/>
    </source>
</evidence>
<feature type="compositionally biased region" description="Polar residues" evidence="12">
    <location>
        <begin position="1112"/>
        <end position="1121"/>
    </location>
</feature>
<dbReference type="CDD" id="cd00052">
    <property type="entry name" value="EH"/>
    <property type="match status" value="3"/>
</dbReference>
<dbReference type="SUPFAM" id="SSF47473">
    <property type="entry name" value="EF-hand"/>
    <property type="match status" value="3"/>
</dbReference>
<dbReference type="Pfam" id="PF12763">
    <property type="entry name" value="EH"/>
    <property type="match status" value="3"/>
</dbReference>
<evidence type="ECO:0000259" key="13">
    <source>
        <dbReference type="PROSITE" id="PS50030"/>
    </source>
</evidence>
<keyword evidence="9" id="KW-0206">Cytoskeleton</keyword>
<comment type="subunit">
    <text evidence="4">Component of the PAN1 actin cytoskeleton-regulatory complex.</text>
</comment>
<feature type="compositionally biased region" description="Polar residues" evidence="12">
    <location>
        <begin position="1390"/>
        <end position="1407"/>
    </location>
</feature>
<dbReference type="GO" id="GO:0016197">
    <property type="term" value="P:endosomal transport"/>
    <property type="evidence" value="ECO:0007669"/>
    <property type="project" value="TreeGrafter"/>
</dbReference>
<feature type="region of interest" description="Disordered" evidence="12">
    <location>
        <begin position="246"/>
        <end position="296"/>
    </location>
</feature>
<comment type="function">
    <text evidence="10">Component of the PAN1 actin cytoskeleton-regulatory complex required for the internalization of endosomes during actin-coupled endocytosis. The complex links the site of endocytosis to the cell membrane-associated actin cytoskeleton. Mediates uptake of external molecules and vacuolar degradation of plasma membrane proteins. Plays a role in the proper organization of the cell membrane-associated actin cytoskeleton and promotes its destabilization.</text>
</comment>
<feature type="region of interest" description="Disordered" evidence="12">
    <location>
        <begin position="707"/>
        <end position="758"/>
    </location>
</feature>
<feature type="domain" description="EF-hand" evidence="15">
    <location>
        <begin position="345"/>
        <end position="380"/>
    </location>
</feature>
<evidence type="ECO:0000256" key="7">
    <source>
        <dbReference type="ARBA" id="ARBA00023054"/>
    </source>
</evidence>
<feature type="compositionally biased region" description="Pro residues" evidence="12">
    <location>
        <begin position="384"/>
        <end position="397"/>
    </location>
</feature>
<feature type="compositionally biased region" description="Polar residues" evidence="12">
    <location>
        <begin position="139"/>
        <end position="149"/>
    </location>
</feature>
<feature type="compositionally biased region" description="Basic and acidic residues" evidence="12">
    <location>
        <begin position="1183"/>
        <end position="1195"/>
    </location>
</feature>
<keyword evidence="6" id="KW-0967">Endosome</keyword>
<feature type="compositionally biased region" description="Polar residues" evidence="12">
    <location>
        <begin position="1323"/>
        <end position="1337"/>
    </location>
</feature>
<evidence type="ECO:0000313" key="16">
    <source>
        <dbReference type="EMBL" id="KAK5108899.1"/>
    </source>
</evidence>
<dbReference type="Gene3D" id="1.10.238.10">
    <property type="entry name" value="EF-hand"/>
    <property type="match status" value="3"/>
</dbReference>
<feature type="compositionally biased region" description="Low complexity" evidence="12">
    <location>
        <begin position="527"/>
        <end position="543"/>
    </location>
</feature>
<dbReference type="PROSITE" id="PS50031">
    <property type="entry name" value="EH"/>
    <property type="match status" value="3"/>
</dbReference>
<feature type="region of interest" description="Disordered" evidence="12">
    <location>
        <begin position="118"/>
        <end position="150"/>
    </location>
</feature>
<dbReference type="Gene3D" id="1.10.8.10">
    <property type="entry name" value="DNA helicase RuvA subunit, C-terminal domain"/>
    <property type="match status" value="1"/>
</dbReference>
<feature type="domain" description="EH" evidence="14">
    <location>
        <begin position="159"/>
        <end position="249"/>
    </location>
</feature>
<dbReference type="InterPro" id="IPR009060">
    <property type="entry name" value="UBA-like_sf"/>
</dbReference>
<dbReference type="GO" id="GO:0006897">
    <property type="term" value="P:endocytosis"/>
    <property type="evidence" value="ECO:0007669"/>
    <property type="project" value="UniProtKB-KW"/>
</dbReference>
<feature type="compositionally biased region" description="Acidic residues" evidence="12">
    <location>
        <begin position="1069"/>
        <end position="1080"/>
    </location>
</feature>
<dbReference type="GO" id="GO:0003779">
    <property type="term" value="F:actin binding"/>
    <property type="evidence" value="ECO:0007669"/>
    <property type="project" value="UniProtKB-KW"/>
</dbReference>
<evidence type="ECO:0000313" key="17">
    <source>
        <dbReference type="Proteomes" id="UP001310890"/>
    </source>
</evidence>
<dbReference type="GO" id="GO:0010008">
    <property type="term" value="C:endosome membrane"/>
    <property type="evidence" value="ECO:0007669"/>
    <property type="project" value="UniProtKB-SubCell"/>
</dbReference>
<evidence type="ECO:0000256" key="11">
    <source>
        <dbReference type="SAM" id="Coils"/>
    </source>
</evidence>
<evidence type="ECO:0000259" key="15">
    <source>
        <dbReference type="PROSITE" id="PS50222"/>
    </source>
</evidence>
<dbReference type="InterPro" id="IPR002048">
    <property type="entry name" value="EF_hand_dom"/>
</dbReference>
<evidence type="ECO:0000256" key="10">
    <source>
        <dbReference type="ARBA" id="ARBA00025194"/>
    </source>
</evidence>
<feature type="compositionally biased region" description="Low complexity" evidence="12">
    <location>
        <begin position="474"/>
        <end position="494"/>
    </location>
</feature>
<dbReference type="PANTHER" id="PTHR11216">
    <property type="entry name" value="EH DOMAIN"/>
    <property type="match status" value="1"/>
</dbReference>
<feature type="compositionally biased region" description="Low complexity" evidence="12">
    <location>
        <begin position="819"/>
        <end position="828"/>
    </location>
</feature>
<feature type="region of interest" description="Disordered" evidence="12">
    <location>
        <begin position="511"/>
        <end position="566"/>
    </location>
</feature>
<feature type="compositionally biased region" description="Pro residues" evidence="12">
    <location>
        <begin position="1428"/>
        <end position="1438"/>
    </location>
</feature>
<evidence type="ECO:0000256" key="9">
    <source>
        <dbReference type="ARBA" id="ARBA00023212"/>
    </source>
</evidence>
<feature type="compositionally biased region" description="Polar residues" evidence="12">
    <location>
        <begin position="1227"/>
        <end position="1246"/>
    </location>
</feature>
<feature type="domain" description="EH" evidence="14">
    <location>
        <begin position="312"/>
        <end position="403"/>
    </location>
</feature>
<comment type="subcellular location">
    <subcellularLocation>
        <location evidence="3">Cell membrane</location>
        <topology evidence="3">Peripheral membrane protein</topology>
        <orientation evidence="3">Cytoplasmic side</orientation>
    </subcellularLocation>
    <subcellularLocation>
        <location evidence="2">Cytoplasm</location>
        <location evidence="2">Cytoskeleton</location>
        <location evidence="2">Actin patch</location>
    </subcellularLocation>
    <subcellularLocation>
        <location evidence="1">Endosome membrane</location>
        <topology evidence="1">Peripheral membrane protein</topology>
        <orientation evidence="1">Cytoplasmic side</orientation>
    </subcellularLocation>
</comment>
<feature type="compositionally biased region" description="Polar residues" evidence="12">
    <location>
        <begin position="556"/>
        <end position="566"/>
    </location>
</feature>
<dbReference type="PROSITE" id="PS50222">
    <property type="entry name" value="EF_HAND_2"/>
    <property type="match status" value="2"/>
</dbReference>
<dbReference type="CDD" id="cd14270">
    <property type="entry name" value="UBA"/>
    <property type="match status" value="1"/>
</dbReference>
<dbReference type="InterPro" id="IPR000261">
    <property type="entry name" value="EH_dom"/>
</dbReference>
<evidence type="ECO:0000256" key="1">
    <source>
        <dbReference type="ARBA" id="ARBA00004125"/>
    </source>
</evidence>
<sequence>MAADSTNDLNHAVLNLTEQEKRAFSYLFAQADSDSLGVVTGERAVAFFERTKVSPDVLGAIWQIADTENRGLLTKPGFCMVLRLIGHYQAGREPSTELAFKPGPVPKFEGLQIPGVGPPMPPRSGPASPTIGGFPANALQPQSSGNQGASRVPLLDAQKVQHYSGLFDRAGAQNGLLNGVAAKNIFERAGLPNEVLGKIWNLSDRQKRGELDQSEFIVAMHLLMSIKSGAMTAVPNTLPAGLYEAAARRGPPPPGNRGSLSSVGPSRQFTGPAIGAPPRTQSPLARSAAGFGAPPTLPAQMTGTPWLVTAQEKIKYDQFFAGIDTPGRGIITGEQAVSFFSDSRLPEDTLATIWDLADINSEGQLNKDQFAVAMYLIKQQRAPNSPPLPAFLPPALVPPSMRQQTQQAQSTAPAFDNANNATLPKSAADDLFGLDEPMAPQPAQPSQGPTFQAQPVLQPQTTGTSASRDPFGGSLPSSPSSPQQRFQSQPQQSSTMFKPFLPTSAFGAALTQQNTGGSLPSSQRGFAPQQAAQPSQPHPATAANDDLLGDNDTHAAESSNISNDTTELANMSSQIGNLRSQMETTQTKKAATQADLTATQNQKRDIELRLQQFRTQYETEVRAVKELETQLAASRDSTKKLGQELAMLEGTHQDLQSQHGQVSQQLQADQSENATLKQRIGELNAEVARLKPEIERMKLEARQQKGLVSINRKQMTTNEGERDRLQSERAGLERGTAEREETAGNAPSEPESHYGHDAAFGAAGLGAVGAAAFGTYEATRDRQPSGQGAKSPSASSTLSHTNPFFRKASEGPSSPPVTSPSGTGPTPSAFDSLFGPSAAFSNNSQADGRLSTPPPTSFGRGAATSDPAPPNMTGSVQSVSSAGEPTPSATPPVSDQAKDSPIDAADAVPPPPPENRQFQPSQLPVVALPDRPRAFSEASSTRVMPPASRAGGVETPRELDEAPAPDRGIEQAVQQAEHLPGAFPDEAETATAAREVPAEESGPLQPQARNVNDDFDSAFAGFGGAEKTRDAPDDGTDPFAPVKDDTEHQPAAVGQGGRPSEFPPIQSLESEDEQSSDEEDNARGDHRNFGNSFMEATTSPPPVGHSIAELSPATTRESAQTVRPIAEGATTTSVAEDRPVARSMESTASTLPTAGAQSSPPSYELSNEPSHGGPGDTAGSLPREFDGLLPAREDPTSPSAVPEQAEQGSSSSIHEKENSHAPPERSATGSSSLYPNTMPQTPSTTDVFVDANSRPVSSMMTSASPATAQQAPRNAFDEFDEFDDLAEAKEDKAGSDFDFGGFGSSSTGPSGDGFNSAFESPAASMTNTMASSQQTPRGDSYAGYHNHSGAGTGPFDSMASSNTNGLAPTSSIQNTPQNTQHDWDAIFSGLDNNKNIDTSLPGASTSRAVEDPWSVVGGGANSEREEPPIGPAPPPSLPAPRNSSRPQQDKAKQIGRAITPGTEHDDPILKRLTGMGYPRTEALGALEMYDYDINKAVDHLTGK</sequence>
<evidence type="ECO:0000256" key="4">
    <source>
        <dbReference type="ARBA" id="ARBA00011159"/>
    </source>
</evidence>
<feature type="domain" description="EF-hand" evidence="15">
    <location>
        <begin position="191"/>
        <end position="226"/>
    </location>
</feature>
<reference evidence="16" key="1">
    <citation type="submission" date="2023-08" db="EMBL/GenBank/DDBJ databases">
        <title>Black Yeasts Isolated from many extreme environments.</title>
        <authorList>
            <person name="Coleine C."/>
            <person name="Stajich J.E."/>
            <person name="Selbmann L."/>
        </authorList>
    </citation>
    <scope>NUCLEOTIDE SEQUENCE</scope>
    <source>
        <strain evidence="16">CCFEE 5401</strain>
    </source>
</reference>
<dbReference type="InterPro" id="IPR011992">
    <property type="entry name" value="EF-hand-dom_pair"/>
</dbReference>
<gene>
    <name evidence="16" type="ORF">LTR62_007701</name>
</gene>
<feature type="compositionally biased region" description="Polar residues" evidence="12">
    <location>
        <begin position="1358"/>
        <end position="1380"/>
    </location>
</feature>
<dbReference type="Gene3D" id="1.10.287.1490">
    <property type="match status" value="1"/>
</dbReference>
<dbReference type="SMART" id="SM00027">
    <property type="entry name" value="EH"/>
    <property type="match status" value="3"/>
</dbReference>
<comment type="caution">
    <text evidence="16">The sequence shown here is derived from an EMBL/GenBank/DDBJ whole genome shotgun (WGS) entry which is preliminary data.</text>
</comment>
<feature type="compositionally biased region" description="Basic and acidic residues" evidence="12">
    <location>
        <begin position="1213"/>
        <end position="1223"/>
    </location>
</feature>
<evidence type="ECO:0000256" key="6">
    <source>
        <dbReference type="ARBA" id="ARBA00022753"/>
    </source>
</evidence>
<feature type="compositionally biased region" description="Polar residues" evidence="12">
    <location>
        <begin position="1144"/>
        <end position="1169"/>
    </location>
</feature>
<evidence type="ECO:0000256" key="3">
    <source>
        <dbReference type="ARBA" id="ARBA00004413"/>
    </source>
</evidence>
<dbReference type="EMBL" id="JAVRRL010000075">
    <property type="protein sequence ID" value="KAK5108899.1"/>
    <property type="molecule type" value="Genomic_DNA"/>
</dbReference>
<dbReference type="GO" id="GO:0005886">
    <property type="term" value="C:plasma membrane"/>
    <property type="evidence" value="ECO:0007669"/>
    <property type="project" value="UniProtKB-SubCell"/>
</dbReference>
<proteinExistence type="predicted"/>
<feature type="compositionally biased region" description="Polar residues" evidence="12">
    <location>
        <begin position="872"/>
        <end position="883"/>
    </location>
</feature>
<evidence type="ECO:0000256" key="2">
    <source>
        <dbReference type="ARBA" id="ARBA00004134"/>
    </source>
</evidence>
<feature type="region of interest" description="Disordered" evidence="12">
    <location>
        <begin position="1293"/>
        <end position="1471"/>
    </location>
</feature>
<dbReference type="SUPFAM" id="SSF46934">
    <property type="entry name" value="UBA-like"/>
    <property type="match status" value="1"/>
</dbReference>
<dbReference type="GO" id="GO:0030479">
    <property type="term" value="C:actin cortical patch"/>
    <property type="evidence" value="ECO:0007669"/>
    <property type="project" value="UniProtKB-SubCell"/>
</dbReference>
<dbReference type="Proteomes" id="UP001310890">
    <property type="component" value="Unassembled WGS sequence"/>
</dbReference>
<evidence type="ECO:0000256" key="5">
    <source>
        <dbReference type="ARBA" id="ARBA00022583"/>
    </source>
</evidence>
<feature type="compositionally biased region" description="Low complexity" evidence="12">
    <location>
        <begin position="1296"/>
        <end position="1314"/>
    </location>
</feature>
<dbReference type="InterPro" id="IPR015940">
    <property type="entry name" value="UBA"/>
</dbReference>